<reference evidence="1" key="1">
    <citation type="journal article" date="2019" name="Sci. Rep.">
        <title>Draft genome of Tanacetum cinerariifolium, the natural source of mosquito coil.</title>
        <authorList>
            <person name="Yamashiro T."/>
            <person name="Shiraishi A."/>
            <person name="Satake H."/>
            <person name="Nakayama K."/>
        </authorList>
    </citation>
    <scope>NUCLEOTIDE SEQUENCE</scope>
</reference>
<protein>
    <recommendedName>
        <fullName evidence="2">Reverse transcriptase domain-containing protein</fullName>
    </recommendedName>
</protein>
<sequence>MSSQDARLSKFEADFKQKQSEIENKVDTLLKFISDRMMIELPSDIFKNPQLDVDSVISVSSASSCSRKRRAYHAGILKHVVVHIGRLTILADFDILDMDKDHKFPLLVGRGFLATTSVIIDCNKSKIA</sequence>
<evidence type="ECO:0008006" key="2">
    <source>
        <dbReference type="Google" id="ProtNLM"/>
    </source>
</evidence>
<dbReference type="Gene3D" id="2.40.70.10">
    <property type="entry name" value="Acid Proteases"/>
    <property type="match status" value="1"/>
</dbReference>
<proteinExistence type="predicted"/>
<feature type="non-terminal residue" evidence="1">
    <location>
        <position position="128"/>
    </location>
</feature>
<organism evidence="1">
    <name type="scientific">Tanacetum cinerariifolium</name>
    <name type="common">Dalmatian daisy</name>
    <name type="synonym">Chrysanthemum cinerariifolium</name>
    <dbReference type="NCBI Taxonomy" id="118510"/>
    <lineage>
        <taxon>Eukaryota</taxon>
        <taxon>Viridiplantae</taxon>
        <taxon>Streptophyta</taxon>
        <taxon>Embryophyta</taxon>
        <taxon>Tracheophyta</taxon>
        <taxon>Spermatophyta</taxon>
        <taxon>Magnoliopsida</taxon>
        <taxon>eudicotyledons</taxon>
        <taxon>Gunneridae</taxon>
        <taxon>Pentapetalae</taxon>
        <taxon>asterids</taxon>
        <taxon>campanulids</taxon>
        <taxon>Asterales</taxon>
        <taxon>Asteraceae</taxon>
        <taxon>Asteroideae</taxon>
        <taxon>Anthemideae</taxon>
        <taxon>Anthemidinae</taxon>
        <taxon>Tanacetum</taxon>
    </lineage>
</organism>
<accession>A0A699HHQ7</accession>
<dbReference type="EMBL" id="BKCJ010158477">
    <property type="protein sequence ID" value="GEY18813.1"/>
    <property type="molecule type" value="Genomic_DNA"/>
</dbReference>
<gene>
    <name evidence="1" type="ORF">Tci_390787</name>
</gene>
<dbReference type="AlphaFoldDB" id="A0A699HHQ7"/>
<name>A0A699HHQ7_TANCI</name>
<evidence type="ECO:0000313" key="1">
    <source>
        <dbReference type="EMBL" id="GEY18813.1"/>
    </source>
</evidence>
<comment type="caution">
    <text evidence="1">The sequence shown here is derived from an EMBL/GenBank/DDBJ whole genome shotgun (WGS) entry which is preliminary data.</text>
</comment>
<dbReference type="InterPro" id="IPR021109">
    <property type="entry name" value="Peptidase_aspartic_dom_sf"/>
</dbReference>